<accession>A0A6C0BKI1</accession>
<organism evidence="1">
    <name type="scientific">viral metagenome</name>
    <dbReference type="NCBI Taxonomy" id="1070528"/>
    <lineage>
        <taxon>unclassified sequences</taxon>
        <taxon>metagenomes</taxon>
        <taxon>organismal metagenomes</taxon>
    </lineage>
</organism>
<protein>
    <submittedName>
        <fullName evidence="1">Uncharacterized protein</fullName>
    </submittedName>
</protein>
<sequence length="29" mass="3409">MVSWRVHDVIMNVLCYPGDENYPNTPEDN</sequence>
<evidence type="ECO:0000313" key="1">
    <source>
        <dbReference type="EMBL" id="QHS92875.1"/>
    </source>
</evidence>
<dbReference type="AlphaFoldDB" id="A0A6C0BKI1"/>
<reference evidence="1" key="1">
    <citation type="journal article" date="2020" name="Nature">
        <title>Giant virus diversity and host interactions through global metagenomics.</title>
        <authorList>
            <person name="Schulz F."/>
            <person name="Roux S."/>
            <person name="Paez-Espino D."/>
            <person name="Jungbluth S."/>
            <person name="Walsh D.A."/>
            <person name="Denef V.J."/>
            <person name="McMahon K.D."/>
            <person name="Konstantinidis K.T."/>
            <person name="Eloe-Fadrosh E.A."/>
            <person name="Kyrpides N.C."/>
            <person name="Woyke T."/>
        </authorList>
    </citation>
    <scope>NUCLEOTIDE SEQUENCE</scope>
    <source>
        <strain evidence="1">GVMAG-M-3300017651-5</strain>
    </source>
</reference>
<dbReference type="EMBL" id="MN739193">
    <property type="protein sequence ID" value="QHS92875.1"/>
    <property type="molecule type" value="Genomic_DNA"/>
</dbReference>
<name>A0A6C0BKI1_9ZZZZ</name>
<proteinExistence type="predicted"/>